<dbReference type="Pfam" id="PF15879">
    <property type="entry name" value="MWFE"/>
    <property type="match status" value="1"/>
</dbReference>
<reference evidence="11 17" key="1">
    <citation type="journal article" date="2018" name="J. Invertebr. Pathol.">
        <title>New genotyping method for the causative agent of crayfish plague (Aphanomyces astaci) based on whole genome data.</title>
        <authorList>
            <person name="Minardi D."/>
            <person name="Studholme D.J."/>
            <person name="van der Giezen M."/>
            <person name="Pretto T."/>
            <person name="Oidtmann B."/>
        </authorList>
    </citation>
    <scope>NUCLEOTIDE SEQUENCE [LARGE SCALE GENOMIC DNA]</scope>
    <source>
        <strain evidence="11 17">KB13</strain>
    </source>
</reference>
<gene>
    <name evidence="2" type="ORF">DYB25_002491</name>
    <name evidence="10" type="ORF">DYB26_007929</name>
    <name evidence="11" type="ORF">DYB28_010052</name>
    <name evidence="4" type="ORF">DYB30_007316</name>
    <name evidence="7" type="ORF">DYB31_004881</name>
    <name evidence="6" type="ORF">DYB34_005216</name>
    <name evidence="8" type="ORF">DYB35_009032</name>
    <name evidence="3" type="ORF">DYB36_012435</name>
    <name evidence="9" type="ORF">DYB37_002304</name>
    <name evidence="5" type="ORF">DYB38_003920</name>
</gene>
<evidence type="ECO:0000313" key="8">
    <source>
        <dbReference type="EMBL" id="RHY96362.1"/>
    </source>
</evidence>
<dbReference type="EMBL" id="QUTH01002744">
    <property type="protein sequence ID" value="RHZ24189.1"/>
    <property type="molecule type" value="Genomic_DNA"/>
</dbReference>
<evidence type="ECO:0000313" key="4">
    <source>
        <dbReference type="EMBL" id="RHY42453.1"/>
    </source>
</evidence>
<evidence type="ECO:0000256" key="1">
    <source>
        <dbReference type="SAM" id="Phobius"/>
    </source>
</evidence>
<dbReference type="Proteomes" id="UP000266239">
    <property type="component" value="Unassembled WGS sequence"/>
</dbReference>
<dbReference type="EMBL" id="QUTE01022724">
    <property type="protein sequence ID" value="RHY81689.1"/>
    <property type="molecule type" value="Genomic_DNA"/>
</dbReference>
<evidence type="ECO:0000313" key="2">
    <source>
        <dbReference type="EMBL" id="RHY13863.1"/>
    </source>
</evidence>
<evidence type="ECO:0000313" key="5">
    <source>
        <dbReference type="EMBL" id="RHY55288.1"/>
    </source>
</evidence>
<dbReference type="Proteomes" id="UP000275652">
    <property type="component" value="Unassembled WGS sequence"/>
</dbReference>
<evidence type="ECO:0000313" key="3">
    <source>
        <dbReference type="EMBL" id="RHY20714.1"/>
    </source>
</evidence>
<dbReference type="Proteomes" id="UP000266196">
    <property type="component" value="Unassembled WGS sequence"/>
</dbReference>
<evidence type="ECO:0000313" key="20">
    <source>
        <dbReference type="Proteomes" id="UP000285712"/>
    </source>
</evidence>
<evidence type="ECO:0000313" key="10">
    <source>
        <dbReference type="EMBL" id="RHZ42723.1"/>
    </source>
</evidence>
<dbReference type="EMBL" id="QUTD01009586">
    <property type="protein sequence ID" value="RHY42453.1"/>
    <property type="molecule type" value="Genomic_DNA"/>
</dbReference>
<dbReference type="InterPro" id="IPR029375">
    <property type="entry name" value="CFAP141"/>
</dbReference>
<dbReference type="Proteomes" id="UP000266643">
    <property type="component" value="Unassembled WGS sequence"/>
</dbReference>
<dbReference type="Proteomes" id="UP000265427">
    <property type="component" value="Unassembled WGS sequence"/>
</dbReference>
<evidence type="ECO:0000313" key="12">
    <source>
        <dbReference type="Proteomes" id="UP000265427"/>
    </source>
</evidence>
<protein>
    <submittedName>
        <fullName evidence="5">Uncharacterized protein</fullName>
    </submittedName>
</protein>
<evidence type="ECO:0000313" key="21">
    <source>
        <dbReference type="Proteomes" id="UP000286510"/>
    </source>
</evidence>
<evidence type="ECO:0000313" key="18">
    <source>
        <dbReference type="Proteomes" id="UP000283543"/>
    </source>
</evidence>
<proteinExistence type="predicted"/>
<dbReference type="AlphaFoldDB" id="A0A397CY35"/>
<sequence>MSSMRPAGHSKKDSEPFGKKKLGRNVEVFIAREEQLSTAMRNTKVSNHIKGRAVWEDKQGKRGVTYTRQRVDKQITEEIEMANRELLAIRSERIKAYYTNCYIAMPYQVVPGLAVITLAFTLTGAGIGFVNRWYAKGNQKKLILRDDWDHLLDARDKRLKDRAAWEAVLEKERQQQH</sequence>
<evidence type="ECO:0000313" key="9">
    <source>
        <dbReference type="EMBL" id="RHZ24189.1"/>
    </source>
</evidence>
<dbReference type="EMBL" id="QUTA01005833">
    <property type="protein sequence ID" value="RHY13863.1"/>
    <property type="molecule type" value="Genomic_DNA"/>
</dbReference>
<dbReference type="Pfam" id="PF15104">
    <property type="entry name" value="CFAP141"/>
    <property type="match status" value="1"/>
</dbReference>
<organism evidence="5 13">
    <name type="scientific">Aphanomyces astaci</name>
    <name type="common">Crayfish plague agent</name>
    <dbReference type="NCBI Taxonomy" id="112090"/>
    <lineage>
        <taxon>Eukaryota</taxon>
        <taxon>Sar</taxon>
        <taxon>Stramenopiles</taxon>
        <taxon>Oomycota</taxon>
        <taxon>Saprolegniomycetes</taxon>
        <taxon>Saprolegniales</taxon>
        <taxon>Verrucalvaceae</taxon>
        <taxon>Aphanomyces</taxon>
    </lineage>
</organism>
<keyword evidence="1" id="KW-0472">Membrane</keyword>
<dbReference type="EMBL" id="QUTF01000522">
    <property type="protein sequence ID" value="RHZ42723.1"/>
    <property type="molecule type" value="Genomic_DNA"/>
</dbReference>
<dbReference type="VEuPathDB" id="FungiDB:H257_11775"/>
<dbReference type="EMBL" id="QUTC01005879">
    <property type="protein sequence ID" value="RHY55288.1"/>
    <property type="molecule type" value="Genomic_DNA"/>
</dbReference>
<dbReference type="InterPro" id="IPR017384">
    <property type="entry name" value="NADH_Ub_cplx-1_asu_su-1"/>
</dbReference>
<evidence type="ECO:0000313" key="6">
    <source>
        <dbReference type="EMBL" id="RHY72818.1"/>
    </source>
</evidence>
<feature type="transmembrane region" description="Helical" evidence="1">
    <location>
        <begin position="113"/>
        <end position="135"/>
    </location>
</feature>
<evidence type="ECO:0000313" key="15">
    <source>
        <dbReference type="Proteomes" id="UP000266239"/>
    </source>
</evidence>
<dbReference type="EMBL" id="QUTG01002410">
    <property type="protein sequence ID" value="RHY96362.1"/>
    <property type="molecule type" value="Genomic_DNA"/>
</dbReference>
<dbReference type="EMBL" id="QUTB01002406">
    <property type="protein sequence ID" value="RHY72818.1"/>
    <property type="molecule type" value="Genomic_DNA"/>
</dbReference>
<dbReference type="Proteomes" id="UP000283543">
    <property type="component" value="Unassembled WGS sequence"/>
</dbReference>
<dbReference type="Proteomes" id="UP000265716">
    <property type="component" value="Unassembled WGS sequence"/>
</dbReference>
<dbReference type="EMBL" id="QUSZ01002836">
    <property type="protein sequence ID" value="RHY20714.1"/>
    <property type="molecule type" value="Genomic_DNA"/>
</dbReference>
<comment type="caution">
    <text evidence="5">The sequence shown here is derived from an EMBL/GenBank/DDBJ whole genome shotgun (WGS) entry which is preliminary data.</text>
</comment>
<evidence type="ECO:0000313" key="14">
    <source>
        <dbReference type="Proteomes" id="UP000266196"/>
    </source>
</evidence>
<dbReference type="Proteomes" id="UP000285430">
    <property type="component" value="Unassembled WGS sequence"/>
</dbReference>
<evidence type="ECO:0000313" key="11">
    <source>
        <dbReference type="EMBL" id="RLO05557.1"/>
    </source>
</evidence>
<evidence type="ECO:0000313" key="16">
    <source>
        <dbReference type="Proteomes" id="UP000266643"/>
    </source>
</evidence>
<keyword evidence="1" id="KW-1133">Transmembrane helix</keyword>
<dbReference type="Proteomes" id="UP000285712">
    <property type="component" value="Unassembled WGS sequence"/>
</dbReference>
<evidence type="ECO:0000313" key="13">
    <source>
        <dbReference type="Proteomes" id="UP000265716"/>
    </source>
</evidence>
<keyword evidence="1" id="KW-0812">Transmembrane</keyword>
<dbReference type="Proteomes" id="UP000286510">
    <property type="component" value="Unassembled WGS sequence"/>
</dbReference>
<evidence type="ECO:0000313" key="17">
    <source>
        <dbReference type="Proteomes" id="UP000275652"/>
    </source>
</evidence>
<evidence type="ECO:0000313" key="19">
    <source>
        <dbReference type="Proteomes" id="UP000285430"/>
    </source>
</evidence>
<dbReference type="EMBL" id="QUTI01026688">
    <property type="protein sequence ID" value="RLO05557.1"/>
    <property type="molecule type" value="Genomic_DNA"/>
</dbReference>
<accession>A0A397CY35</accession>
<reference evidence="12 13" key="2">
    <citation type="submission" date="2018-08" db="EMBL/GenBank/DDBJ databases">
        <title>Aphanomyces genome sequencing and annotation.</title>
        <authorList>
            <person name="Minardi D."/>
            <person name="Oidtmann B."/>
            <person name="Van Der Giezen M."/>
            <person name="Studholme D.J."/>
        </authorList>
    </citation>
    <scope>NUCLEOTIDE SEQUENCE [LARGE SCALE GENOMIC DNA]</scope>
    <source>
        <strain evidence="7 14">197901</strain>
        <strain evidence="4 16">D2</strain>
        <strain evidence="9 19">Da</strain>
        <strain evidence="10 21">FDL457</strain>
        <strain evidence="3 12">Kv</strain>
        <strain evidence="5 13">SA</strain>
        <strain evidence="6 18">Si</strain>
        <strain evidence="8 20">Sv</strain>
        <strain evidence="2 15">Yx</strain>
    </source>
</reference>
<name>A0A397CY35_APHAT</name>
<evidence type="ECO:0000313" key="7">
    <source>
        <dbReference type="EMBL" id="RHY81689.1"/>
    </source>
</evidence>